<reference evidence="11 12" key="1">
    <citation type="submission" date="2016-12" db="EMBL/GenBank/DDBJ databases">
        <title>The genomes of Aspergillus section Nigri reveals drivers in fungal speciation.</title>
        <authorList>
            <consortium name="DOE Joint Genome Institute"/>
            <person name="Vesth T.C."/>
            <person name="Nybo J."/>
            <person name="Theobald S."/>
            <person name="Brandl J."/>
            <person name="Frisvad J.C."/>
            <person name="Nielsen K.F."/>
            <person name="Lyhne E.K."/>
            <person name="Kogle M.E."/>
            <person name="Kuo A."/>
            <person name="Riley R."/>
            <person name="Clum A."/>
            <person name="Nolan M."/>
            <person name="Lipzen A."/>
            <person name="Salamov A."/>
            <person name="Henrissat B."/>
            <person name="Wiebenga A."/>
            <person name="De Vries R.P."/>
            <person name="Grigoriev I.V."/>
            <person name="Mortensen U.H."/>
            <person name="Andersen M.R."/>
            <person name="Baker S.E."/>
        </authorList>
    </citation>
    <scope>NUCLEOTIDE SEQUENCE [LARGE SCALE GENOMIC DNA]</scope>
    <source>
        <strain evidence="11 12">CBS 115572</strain>
    </source>
</reference>
<evidence type="ECO:0000256" key="2">
    <source>
        <dbReference type="ARBA" id="ARBA00008100"/>
    </source>
</evidence>
<dbReference type="AlphaFoldDB" id="A0A317WD11"/>
<dbReference type="EC" id="6.3.2.2" evidence="3 10"/>
<dbReference type="Proteomes" id="UP000246702">
    <property type="component" value="Unassembled WGS sequence"/>
</dbReference>
<dbReference type="RefSeq" id="XP_025466032.1">
    <property type="nucleotide sequence ID" value="XM_025617299.1"/>
</dbReference>
<dbReference type="InterPro" id="IPR004308">
    <property type="entry name" value="GCS"/>
</dbReference>
<keyword evidence="7 10" id="KW-0067">ATP-binding</keyword>
<evidence type="ECO:0000313" key="12">
    <source>
        <dbReference type="Proteomes" id="UP000246702"/>
    </source>
</evidence>
<dbReference type="PANTHER" id="PTHR11164">
    <property type="entry name" value="GLUTAMATE CYSTEINE LIGASE"/>
    <property type="match status" value="1"/>
</dbReference>
<dbReference type="OrthoDB" id="7939818at2759"/>
<dbReference type="Pfam" id="PF03074">
    <property type="entry name" value="GCS"/>
    <property type="match status" value="1"/>
</dbReference>
<organism evidence="11 12">
    <name type="scientific">Aspergillus sclerotioniger CBS 115572</name>
    <dbReference type="NCBI Taxonomy" id="1450535"/>
    <lineage>
        <taxon>Eukaryota</taxon>
        <taxon>Fungi</taxon>
        <taxon>Dikarya</taxon>
        <taxon>Ascomycota</taxon>
        <taxon>Pezizomycotina</taxon>
        <taxon>Eurotiomycetes</taxon>
        <taxon>Eurotiomycetidae</taxon>
        <taxon>Eurotiales</taxon>
        <taxon>Aspergillaceae</taxon>
        <taxon>Aspergillus</taxon>
        <taxon>Aspergillus subgen. Circumdati</taxon>
    </lineage>
</organism>
<dbReference type="GO" id="GO:0005524">
    <property type="term" value="F:ATP binding"/>
    <property type="evidence" value="ECO:0007669"/>
    <property type="project" value="UniProtKB-UniRule"/>
</dbReference>
<dbReference type="GO" id="GO:0006750">
    <property type="term" value="P:glutathione biosynthetic process"/>
    <property type="evidence" value="ECO:0007669"/>
    <property type="project" value="UniProtKB-UniRule"/>
</dbReference>
<keyword evidence="12" id="KW-1185">Reference proteome</keyword>
<proteinExistence type="inferred from homology"/>
<comment type="caution">
    <text evidence="11">The sequence shown here is derived from an EMBL/GenBank/DDBJ whole genome shotgun (WGS) entry which is preliminary data.</text>
</comment>
<dbReference type="Gene3D" id="1.10.8.960">
    <property type="match status" value="1"/>
</dbReference>
<evidence type="ECO:0000256" key="10">
    <source>
        <dbReference type="RuleBase" id="RU367135"/>
    </source>
</evidence>
<evidence type="ECO:0000256" key="1">
    <source>
        <dbReference type="ARBA" id="ARBA00005006"/>
    </source>
</evidence>
<dbReference type="InterPro" id="IPR014746">
    <property type="entry name" value="Gln_synth/guanido_kin_cat_dom"/>
</dbReference>
<evidence type="ECO:0000313" key="11">
    <source>
        <dbReference type="EMBL" id="PWY83247.1"/>
    </source>
</evidence>
<comment type="catalytic activity">
    <reaction evidence="10">
        <text>L-cysteine + L-glutamate + ATP = gamma-L-glutamyl-L-cysteine + ADP + phosphate + H(+)</text>
        <dbReference type="Rhea" id="RHEA:13285"/>
        <dbReference type="ChEBI" id="CHEBI:15378"/>
        <dbReference type="ChEBI" id="CHEBI:29985"/>
        <dbReference type="ChEBI" id="CHEBI:30616"/>
        <dbReference type="ChEBI" id="CHEBI:35235"/>
        <dbReference type="ChEBI" id="CHEBI:43474"/>
        <dbReference type="ChEBI" id="CHEBI:58173"/>
        <dbReference type="ChEBI" id="CHEBI:456216"/>
        <dbReference type="EC" id="6.3.2.2"/>
    </reaction>
</comment>
<dbReference type="STRING" id="1450535.A0A317WD11"/>
<accession>A0A317WD11</accession>
<protein>
    <recommendedName>
        <fullName evidence="3 10">Glutamate--cysteine ligase</fullName>
        <ecNumber evidence="3 10">6.3.2.2</ecNumber>
    </recommendedName>
    <alternativeName>
        <fullName evidence="9 10">Gamma-ECS</fullName>
    </alternativeName>
    <alternativeName>
        <fullName evidence="8 10">Gamma-glutamylcysteine synthetase</fullName>
    </alternativeName>
</protein>
<evidence type="ECO:0000256" key="3">
    <source>
        <dbReference type="ARBA" id="ARBA00012220"/>
    </source>
</evidence>
<dbReference type="GeneID" id="37119442"/>
<evidence type="ECO:0000256" key="6">
    <source>
        <dbReference type="ARBA" id="ARBA00022741"/>
    </source>
</evidence>
<evidence type="ECO:0000256" key="9">
    <source>
        <dbReference type="ARBA" id="ARBA00032122"/>
    </source>
</evidence>
<gene>
    <name evidence="11" type="ORF">BO94DRAFT_625613</name>
</gene>
<keyword evidence="5 10" id="KW-0317">Glutathione biosynthesis</keyword>
<dbReference type="PANTHER" id="PTHR11164:SF0">
    <property type="entry name" value="GLUTAMATE--CYSTEINE LIGASE CATALYTIC SUBUNIT"/>
    <property type="match status" value="1"/>
</dbReference>
<evidence type="ECO:0000256" key="7">
    <source>
        <dbReference type="ARBA" id="ARBA00022840"/>
    </source>
</evidence>
<dbReference type="UniPathway" id="UPA00142">
    <property type="reaction ID" value="UER00209"/>
</dbReference>
<sequence>MGPPVRGAPMPWQELQSVAPIARQCAVEQLLSLWKRQKDRTDPEPLWGDEIEYTLINLDANTSRATLLLNQEEVLRKGTDECANADVEPWNEIALQPEWGRYMIEATPREPYGGDIADLLRVESNMKQRRKLIRQCLSRDQHIVSLCVFPGLGVRNQFTIPDESLENSTGQIYCPISRYIMMVQNLTARRQRRVESYIPVYRDEQTEAPFYDKAGSFEYPAEQHPPGDAKEGHIHLDGIGLGLGSCSIQVTFQAFNEFEARWLHDQMIAMGPVMLALTAATPIYKGYLVDTDVRWDRISECFDDRTPEELATTPPRYSWNRTYVSRGKPADINSKSSLTPMDETVKQRLLDGGMDEPLAMHFATILSRDPIMLNRADLENFDPNGTGVFDVYYSSVWQHVRLKIPLSDDGPGWRVEFRPMEVQLTDFDNAAFSIFMYLLSRAITDLHLNFYVPVDKLGESMERAQKRNAAVEERIWFRRSGWSSSVEQCDRPQRQRKGCVNCCGKSSGHTSPYALLTMDEIINGEDPKVPSSFPGLVNIVRAYLQYKNTSLMEQKKIMPYLDVVSKRANGELPTPAQWMRSFVTGHEEYRRDSYVGEKIRYDLMREIVRMEA</sequence>
<evidence type="ECO:0000256" key="5">
    <source>
        <dbReference type="ARBA" id="ARBA00022684"/>
    </source>
</evidence>
<name>A0A317WD11_9EURO</name>
<evidence type="ECO:0000256" key="4">
    <source>
        <dbReference type="ARBA" id="ARBA00022598"/>
    </source>
</evidence>
<dbReference type="Gene3D" id="3.30.590.50">
    <property type="match status" value="2"/>
</dbReference>
<dbReference type="GO" id="GO:0004357">
    <property type="term" value="F:glutamate-cysteine ligase activity"/>
    <property type="evidence" value="ECO:0007669"/>
    <property type="project" value="UniProtKB-UniRule"/>
</dbReference>
<comment type="pathway">
    <text evidence="1 10">Sulfur metabolism; glutathione biosynthesis; glutathione from L-cysteine and L-glutamate: step 1/2.</text>
</comment>
<keyword evidence="4 10" id="KW-0436">Ligase</keyword>
<dbReference type="EMBL" id="MSFK01000019">
    <property type="protein sequence ID" value="PWY83247.1"/>
    <property type="molecule type" value="Genomic_DNA"/>
</dbReference>
<dbReference type="SUPFAM" id="SSF55931">
    <property type="entry name" value="Glutamine synthetase/guanido kinase"/>
    <property type="match status" value="1"/>
</dbReference>
<evidence type="ECO:0000256" key="8">
    <source>
        <dbReference type="ARBA" id="ARBA00030585"/>
    </source>
</evidence>
<keyword evidence="6 10" id="KW-0547">Nucleotide-binding</keyword>
<comment type="similarity">
    <text evidence="2 10">Belongs to the glutamate--cysteine ligase type 3 family.</text>
</comment>